<dbReference type="PANTHER" id="PTHR43581:SF4">
    <property type="entry name" value="ATP_GTP PHOSPHATASE"/>
    <property type="match status" value="1"/>
</dbReference>
<evidence type="ECO:0000313" key="2">
    <source>
        <dbReference type="EMBL" id="XBO49545.1"/>
    </source>
</evidence>
<reference evidence="2" key="1">
    <citation type="submission" date="2024-05" db="EMBL/GenBank/DDBJ databases">
        <authorList>
            <person name="Kim S."/>
            <person name="Heo J."/>
            <person name="Choi H."/>
            <person name="Choi Y."/>
            <person name="Kwon S.-W."/>
            <person name="Kim Y."/>
        </authorList>
    </citation>
    <scope>NUCLEOTIDE SEQUENCE</scope>
    <source>
        <strain evidence="2">KACC 23697</strain>
    </source>
</reference>
<dbReference type="RefSeq" id="WP_406826858.1">
    <property type="nucleotide sequence ID" value="NZ_CP157485.1"/>
</dbReference>
<dbReference type="InterPro" id="IPR003959">
    <property type="entry name" value="ATPase_AAA_core"/>
</dbReference>
<dbReference type="InterPro" id="IPR051396">
    <property type="entry name" value="Bact_Antivir_Def_Nuclease"/>
</dbReference>
<evidence type="ECO:0000259" key="1">
    <source>
        <dbReference type="Pfam" id="PF13304"/>
    </source>
</evidence>
<proteinExistence type="predicted"/>
<accession>A0AAU7KA98</accession>
<gene>
    <name evidence="2" type="ORF">ABEG20_08025</name>
</gene>
<dbReference type="AlphaFoldDB" id="A0AAU7KA98"/>
<protein>
    <submittedName>
        <fullName evidence="2">AAA family ATPase</fullName>
    </submittedName>
</protein>
<dbReference type="InterPro" id="IPR027417">
    <property type="entry name" value="P-loop_NTPase"/>
</dbReference>
<dbReference type="GO" id="GO:0005524">
    <property type="term" value="F:ATP binding"/>
    <property type="evidence" value="ECO:0007669"/>
    <property type="project" value="InterPro"/>
</dbReference>
<dbReference type="SUPFAM" id="SSF52540">
    <property type="entry name" value="P-loop containing nucleoside triphosphate hydrolases"/>
    <property type="match status" value="1"/>
</dbReference>
<feature type="domain" description="ATPase AAA-type core" evidence="1">
    <location>
        <begin position="30"/>
        <end position="370"/>
    </location>
</feature>
<organism evidence="2">
    <name type="scientific">Pedobacter sp. KACC 23697</name>
    <dbReference type="NCBI Taxonomy" id="3149230"/>
    <lineage>
        <taxon>Bacteria</taxon>
        <taxon>Pseudomonadati</taxon>
        <taxon>Bacteroidota</taxon>
        <taxon>Sphingobacteriia</taxon>
        <taxon>Sphingobacteriales</taxon>
        <taxon>Sphingobacteriaceae</taxon>
        <taxon>Pedobacter</taxon>
    </lineage>
</organism>
<dbReference type="GO" id="GO:0016887">
    <property type="term" value="F:ATP hydrolysis activity"/>
    <property type="evidence" value="ECO:0007669"/>
    <property type="project" value="InterPro"/>
</dbReference>
<dbReference type="Pfam" id="PF13304">
    <property type="entry name" value="AAA_21"/>
    <property type="match status" value="1"/>
</dbReference>
<dbReference type="Gene3D" id="3.40.50.300">
    <property type="entry name" value="P-loop containing nucleotide triphosphate hydrolases"/>
    <property type="match status" value="1"/>
</dbReference>
<dbReference type="EMBL" id="CP157485">
    <property type="protein sequence ID" value="XBO49545.1"/>
    <property type="molecule type" value="Genomic_DNA"/>
</dbReference>
<sequence>MRLKHLHIIGEYKNLKDFKFDFQGTSFIDVFVGKNGTGKSNLFEAIIEIFRHLFEVDYEIDYDYEVIYELDKEEIAIKWVSGELTRNGNKLKAIPRNSLPDNIIIYYSGHNDKIIDLVTEYEKSFKKKVKGAKIEDVREFIGIGKEYKSLLLAVLLLQNDENNAKNYLKQKLGITKVSHEIKLVLKRPDYAIDNAAFDVDQFDPRTLFWKAEGIVGEFLKLLNAVAKGKQSEENRDREEGYFQRTKNEDEYIFYYDIKDLQTKLNGISALDLFRHFDNLKTIGMLKEVNIVIDLQNEIKANINNFSDGQFQTVYIYSIIELFKDKNCLTLLDEPDAFLHPEWQYDFLKQVLEINDKKLENNHVLLSSHSAITLLQSGERKVNFFKYQGDQLKIYKVSKAYAISELSSRMVNLQVDKQILSIIHTLGQDKPILFTEGYSDPIILKHAFQILYDTDDIPFEICFGHGCLYLRLLLQNQKFLDEMNGKPIFGLFDFDEAYSEWNSISMNKDLLIDDLKLGLIKQYNDRESYALLLPIPQIPAILPQIMKADGKTFENYSKLEMEHVFYSEITKESFHEVEVTGGAKIIEIYDAQKMKFSTDIVPTLAKESFEIFRPMFDFIKSKC</sequence>
<name>A0AAU7KA98_9SPHI</name>
<dbReference type="PANTHER" id="PTHR43581">
    <property type="entry name" value="ATP/GTP PHOSPHATASE"/>
    <property type="match status" value="1"/>
</dbReference>